<dbReference type="SMART" id="SM00100">
    <property type="entry name" value="cNMP"/>
    <property type="match status" value="1"/>
</dbReference>
<evidence type="ECO:0000256" key="4">
    <source>
        <dbReference type="ARBA" id="ARBA00022989"/>
    </source>
</evidence>
<dbReference type="Proteomes" id="UP001195660">
    <property type="component" value="Unassembled WGS sequence"/>
</dbReference>
<proteinExistence type="predicted"/>
<feature type="transmembrane region" description="Helical" evidence="6">
    <location>
        <begin position="41"/>
        <end position="60"/>
    </location>
</feature>
<keyword evidence="3 6" id="KW-0812">Transmembrane</keyword>
<evidence type="ECO:0000259" key="7">
    <source>
        <dbReference type="PROSITE" id="PS50042"/>
    </source>
</evidence>
<dbReference type="SUPFAM" id="SSF50182">
    <property type="entry name" value="Sm-like ribonucleoproteins"/>
    <property type="match status" value="1"/>
</dbReference>
<dbReference type="InterPro" id="IPR023408">
    <property type="entry name" value="MscS_beta-dom_sf"/>
</dbReference>
<dbReference type="CDD" id="cd00038">
    <property type="entry name" value="CAP_ED"/>
    <property type="match status" value="1"/>
</dbReference>
<evidence type="ECO:0000256" key="6">
    <source>
        <dbReference type="SAM" id="Phobius"/>
    </source>
</evidence>
<dbReference type="Gene3D" id="2.60.120.10">
    <property type="entry name" value="Jelly Rolls"/>
    <property type="match status" value="1"/>
</dbReference>
<dbReference type="PANTHER" id="PTHR30347:SF1">
    <property type="entry name" value="MECHANOSENSITIVE CHANNEL MSCK"/>
    <property type="match status" value="1"/>
</dbReference>
<dbReference type="InterPro" id="IPR006685">
    <property type="entry name" value="MscS_channel_2nd"/>
</dbReference>
<organism evidence="8 9">
    <name type="scientific">Deefgea chitinilytica</name>
    <dbReference type="NCBI Taxonomy" id="570276"/>
    <lineage>
        <taxon>Bacteria</taxon>
        <taxon>Pseudomonadati</taxon>
        <taxon>Pseudomonadota</taxon>
        <taxon>Betaproteobacteria</taxon>
        <taxon>Neisseriales</taxon>
        <taxon>Chitinibacteraceae</taxon>
        <taxon>Deefgea</taxon>
    </lineage>
</organism>
<dbReference type="RefSeq" id="WP_203570310.1">
    <property type="nucleotide sequence ID" value="NZ_WOFE01000001.1"/>
</dbReference>
<feature type="domain" description="Cyclic nucleotide-binding" evidence="7">
    <location>
        <begin position="348"/>
        <end position="451"/>
    </location>
</feature>
<reference evidence="8 9" key="1">
    <citation type="submission" date="2019-11" db="EMBL/GenBank/DDBJ databases">
        <title>Novel Deefgea species.</title>
        <authorList>
            <person name="Han J.-H."/>
        </authorList>
    </citation>
    <scope>NUCLEOTIDE SEQUENCE [LARGE SCALE GENOMIC DNA]</scope>
    <source>
        <strain evidence="8 9">LMG 24817</strain>
    </source>
</reference>
<dbReference type="InterPro" id="IPR000595">
    <property type="entry name" value="cNMP-bd_dom"/>
</dbReference>
<protein>
    <submittedName>
        <fullName evidence="8">Mechanosensitive ion channel</fullName>
    </submittedName>
</protein>
<dbReference type="InterPro" id="IPR014710">
    <property type="entry name" value="RmlC-like_jellyroll"/>
</dbReference>
<dbReference type="SUPFAM" id="SSF82689">
    <property type="entry name" value="Mechanosensitive channel protein MscS (YggB), C-terminal domain"/>
    <property type="match status" value="1"/>
</dbReference>
<keyword evidence="5 6" id="KW-0472">Membrane</keyword>
<comment type="subcellular location">
    <subcellularLocation>
        <location evidence="1">Cell membrane</location>
        <topology evidence="1">Multi-pass membrane protein</topology>
    </subcellularLocation>
</comment>
<gene>
    <name evidence="8" type="ORF">GM173_05585</name>
</gene>
<sequence length="504" mass="56546">MADIWFILFASSWHDSGGLIGLSLLLTLILYLRHPSLRRTVLVWLFWLGFAAIVAILPFAPGSALANIRNAALPFVAGLVVIRLLGLVFFRLFLPPFHLRPPRILQDILVTVVFVIWGMYQLRQAGLDLSQIVVTSTVLTAMVAFAMQDTIGNVLAGLTLQWDASIETGDWIKVDDVVGKVVDVTWRATYLETRNGETVVLPNSLLTRNRFAILGKRQGKPLMWRRWVYFDVSLETLPTQIISMVEVALLQGMLSNVSVNPAPQCILMEADKGVGRFAVRYWLTDLMHDDATDSLVRTAIDAALRRNGRRFSPPQYNLLLSLDNKKYSEVRHKRHTEERLAVLRGLELLAPLNEDELLALSDRLKFTPFVRGDTVLAQGADVDWLYILIKGEMEQTLKTPDGETHSLGVLSAGSFFGEIALMTGERFPIQITALGNAECYRLDRATFQALLLMRHELAEAFSLVLARRQAQYQQLFSAHANNGIASPQPREMLARLRDLFGLPS</sequence>
<evidence type="ECO:0000313" key="8">
    <source>
        <dbReference type="EMBL" id="MBM5571051.1"/>
    </source>
</evidence>
<dbReference type="InterPro" id="IPR010920">
    <property type="entry name" value="LSM_dom_sf"/>
</dbReference>
<dbReference type="InterPro" id="IPR011066">
    <property type="entry name" value="MscS_channel_C_sf"/>
</dbReference>
<evidence type="ECO:0000256" key="5">
    <source>
        <dbReference type="ARBA" id="ARBA00023136"/>
    </source>
</evidence>
<dbReference type="Pfam" id="PF00027">
    <property type="entry name" value="cNMP_binding"/>
    <property type="match status" value="1"/>
</dbReference>
<dbReference type="Gene3D" id="1.10.287.1260">
    <property type="match status" value="1"/>
</dbReference>
<evidence type="ECO:0000313" key="9">
    <source>
        <dbReference type="Proteomes" id="UP001195660"/>
    </source>
</evidence>
<comment type="caution">
    <text evidence="8">The sequence shown here is derived from an EMBL/GenBank/DDBJ whole genome shotgun (WGS) entry which is preliminary data.</text>
</comment>
<dbReference type="SUPFAM" id="SSF51206">
    <property type="entry name" value="cAMP-binding domain-like"/>
    <property type="match status" value="1"/>
</dbReference>
<dbReference type="InterPro" id="IPR018490">
    <property type="entry name" value="cNMP-bd_dom_sf"/>
</dbReference>
<feature type="transmembrane region" description="Helical" evidence="6">
    <location>
        <begin position="72"/>
        <end position="92"/>
    </location>
</feature>
<dbReference type="EMBL" id="WOFE01000001">
    <property type="protein sequence ID" value="MBM5571051.1"/>
    <property type="molecule type" value="Genomic_DNA"/>
</dbReference>
<dbReference type="Pfam" id="PF00924">
    <property type="entry name" value="MS_channel_2nd"/>
    <property type="match status" value="1"/>
</dbReference>
<keyword evidence="2" id="KW-1003">Cell membrane</keyword>
<evidence type="ECO:0000256" key="1">
    <source>
        <dbReference type="ARBA" id="ARBA00004651"/>
    </source>
</evidence>
<dbReference type="InterPro" id="IPR052702">
    <property type="entry name" value="MscS-like_channel"/>
</dbReference>
<dbReference type="Gene3D" id="2.30.30.60">
    <property type="match status" value="1"/>
</dbReference>
<keyword evidence="9" id="KW-1185">Reference proteome</keyword>
<feature type="transmembrane region" description="Helical" evidence="6">
    <location>
        <begin position="6"/>
        <end position="32"/>
    </location>
</feature>
<name>A0ABS2CA78_9NEIS</name>
<dbReference type="PROSITE" id="PS50042">
    <property type="entry name" value="CNMP_BINDING_3"/>
    <property type="match status" value="1"/>
</dbReference>
<accession>A0ABS2CA78</accession>
<dbReference type="PANTHER" id="PTHR30347">
    <property type="entry name" value="POTASSIUM CHANNEL RELATED"/>
    <property type="match status" value="1"/>
</dbReference>
<evidence type="ECO:0000256" key="2">
    <source>
        <dbReference type="ARBA" id="ARBA00022475"/>
    </source>
</evidence>
<evidence type="ECO:0000256" key="3">
    <source>
        <dbReference type="ARBA" id="ARBA00022692"/>
    </source>
</evidence>
<keyword evidence="4 6" id="KW-1133">Transmembrane helix</keyword>